<dbReference type="SUPFAM" id="SSF52540">
    <property type="entry name" value="P-loop containing nucleoside triphosphate hydrolases"/>
    <property type="match status" value="1"/>
</dbReference>
<dbReference type="PANTHER" id="PTHR23274:SF51">
    <property type="entry name" value="OS03G0423850 PROTEIN"/>
    <property type="match status" value="1"/>
</dbReference>
<sequence>MVMMSEGKLSRQENEYRNGMAEHCIRSPHIYKSVDRIPDPEEVVNNPTEFLNSLEQPGLPPHRLELKVGTPVMLLRSLDPPTLCNGTRLVVKKMMPHVIETTILSEYGKREDVFIPRIPLIPLGAEISFSFRRVQFPIHISLAMSINKSQGQTLSMVELHLEEVGSKINLFPFVPQGKTKNIVYQEVL</sequence>
<dbReference type="PANTHER" id="PTHR23274">
    <property type="entry name" value="DNA HELICASE-RELATED"/>
    <property type="match status" value="1"/>
</dbReference>
<dbReference type="OrthoDB" id="6265497at2759"/>
<dbReference type="GO" id="GO:0005657">
    <property type="term" value="C:replication fork"/>
    <property type="evidence" value="ECO:0007669"/>
    <property type="project" value="TreeGrafter"/>
</dbReference>
<dbReference type="AlphaFoldDB" id="A0A0L8I2M1"/>
<dbReference type="InterPro" id="IPR049163">
    <property type="entry name" value="Pif1-like_2B_dom"/>
</dbReference>
<proteinExistence type="predicted"/>
<name>A0A0L8I2M1_OCTBM</name>
<organism evidence="2">
    <name type="scientific">Octopus bimaculoides</name>
    <name type="common">California two-spotted octopus</name>
    <dbReference type="NCBI Taxonomy" id="37653"/>
    <lineage>
        <taxon>Eukaryota</taxon>
        <taxon>Metazoa</taxon>
        <taxon>Spiralia</taxon>
        <taxon>Lophotrochozoa</taxon>
        <taxon>Mollusca</taxon>
        <taxon>Cephalopoda</taxon>
        <taxon>Coleoidea</taxon>
        <taxon>Octopodiformes</taxon>
        <taxon>Octopoda</taxon>
        <taxon>Incirrata</taxon>
        <taxon>Octopodidae</taxon>
        <taxon>Octopus</taxon>
    </lineage>
</organism>
<feature type="domain" description="DNA helicase Pif1-like 2B" evidence="1">
    <location>
        <begin position="49"/>
        <end position="92"/>
    </location>
</feature>
<accession>A0A0L8I2M1</accession>
<protein>
    <recommendedName>
        <fullName evidence="1">DNA helicase Pif1-like 2B domain-containing protein</fullName>
    </recommendedName>
</protein>
<dbReference type="Pfam" id="PF21530">
    <property type="entry name" value="Pif1_2B_dom"/>
    <property type="match status" value="1"/>
</dbReference>
<evidence type="ECO:0000259" key="1">
    <source>
        <dbReference type="Pfam" id="PF21530"/>
    </source>
</evidence>
<dbReference type="InterPro" id="IPR027417">
    <property type="entry name" value="P-loop_NTPase"/>
</dbReference>
<dbReference type="EMBL" id="KQ416685">
    <property type="protein sequence ID" value="KOF95757.1"/>
    <property type="molecule type" value="Genomic_DNA"/>
</dbReference>
<evidence type="ECO:0000313" key="2">
    <source>
        <dbReference type="EMBL" id="KOF95757.1"/>
    </source>
</evidence>
<reference evidence="2" key="1">
    <citation type="submission" date="2015-07" db="EMBL/GenBank/DDBJ databases">
        <title>MeaNS - Measles Nucleotide Surveillance Program.</title>
        <authorList>
            <person name="Tran T."/>
            <person name="Druce J."/>
        </authorList>
    </citation>
    <scope>NUCLEOTIDE SEQUENCE</scope>
    <source>
        <strain evidence="2">UCB-OBI-ISO-001</strain>
        <tissue evidence="2">Gonad</tissue>
    </source>
</reference>
<dbReference type="GO" id="GO:0006260">
    <property type="term" value="P:DNA replication"/>
    <property type="evidence" value="ECO:0007669"/>
    <property type="project" value="TreeGrafter"/>
</dbReference>
<gene>
    <name evidence="2" type="ORF">OCBIM_22037315mg</name>
</gene>